<comment type="caution">
    <text evidence="1">The sequence shown here is derived from an EMBL/GenBank/DDBJ whole genome shotgun (WGS) entry which is preliminary data.</text>
</comment>
<dbReference type="PATRIC" id="fig|1420583.3.peg.151"/>
<reference evidence="1 2" key="1">
    <citation type="journal article" date="2015" name="G3 (Bethesda)">
        <title>Insights into Ongoing Evolution of the Hexachlorocyclohexane Catabolic Pathway from Comparative Genomics of Ten Sphingomonadaceae Strains.</title>
        <authorList>
            <person name="Pearce S.L."/>
            <person name="Oakeshott J.G."/>
            <person name="Pandey G."/>
        </authorList>
    </citation>
    <scope>NUCLEOTIDE SEQUENCE [LARGE SCALE GENOMIC DNA]</scope>
    <source>
        <strain evidence="1 2">LL01</strain>
    </source>
</reference>
<protein>
    <recommendedName>
        <fullName evidence="3">CBS domain-containing protein</fullName>
    </recommendedName>
</protein>
<dbReference type="EMBL" id="JACT01000001">
    <property type="protein sequence ID" value="KMS58649.1"/>
    <property type="molecule type" value="Genomic_DNA"/>
</dbReference>
<dbReference type="SUPFAM" id="SSF54631">
    <property type="entry name" value="CBS-domain pair"/>
    <property type="match status" value="1"/>
</dbReference>
<evidence type="ECO:0008006" key="3">
    <source>
        <dbReference type="Google" id="ProtNLM"/>
    </source>
</evidence>
<evidence type="ECO:0000313" key="1">
    <source>
        <dbReference type="EMBL" id="KMS58649.1"/>
    </source>
</evidence>
<keyword evidence="2" id="KW-1185">Reference proteome</keyword>
<dbReference type="AlphaFoldDB" id="A0A0J7Y480"/>
<gene>
    <name evidence="1" type="ORF">V473_00790</name>
</gene>
<proteinExistence type="predicted"/>
<dbReference type="Gene3D" id="3.90.1280.20">
    <property type="match status" value="1"/>
</dbReference>
<accession>A0A0J7Y480</accession>
<dbReference type="Proteomes" id="UP000052232">
    <property type="component" value="Unassembled WGS sequence"/>
</dbReference>
<name>A0A0J7Y480_9SPHN</name>
<dbReference type="InterPro" id="IPR046342">
    <property type="entry name" value="CBS_dom_sf"/>
</dbReference>
<organism evidence="1 2">
    <name type="scientific">Sphingobium cupriresistens LL01</name>
    <dbReference type="NCBI Taxonomy" id="1420583"/>
    <lineage>
        <taxon>Bacteria</taxon>
        <taxon>Pseudomonadati</taxon>
        <taxon>Pseudomonadota</taxon>
        <taxon>Alphaproteobacteria</taxon>
        <taxon>Sphingomonadales</taxon>
        <taxon>Sphingomonadaceae</taxon>
        <taxon>Sphingobium</taxon>
    </lineage>
</organism>
<sequence length="53" mass="5709">MPRVAATTITTQLLALFKKQRTHAALAVVEHGGTLGFVTLEDLIDEEEAAESD</sequence>
<evidence type="ECO:0000313" key="2">
    <source>
        <dbReference type="Proteomes" id="UP000052232"/>
    </source>
</evidence>
<dbReference type="STRING" id="1420583.V473_00790"/>